<feature type="transmembrane region" description="Helical" evidence="7">
    <location>
        <begin position="93"/>
        <end position="114"/>
    </location>
</feature>
<dbReference type="AlphaFoldDB" id="A0A6B0Y0P7"/>
<comment type="caution">
    <text evidence="8">The sequence shown here is derived from an EMBL/GenBank/DDBJ whole genome shotgun (WGS) entry which is preliminary data.</text>
</comment>
<organism evidence="8">
    <name type="scientific">Boseongicola sp. SB0664_bin_43</name>
    <dbReference type="NCBI Taxonomy" id="2604844"/>
    <lineage>
        <taxon>Bacteria</taxon>
        <taxon>Pseudomonadati</taxon>
        <taxon>Pseudomonadota</taxon>
        <taxon>Alphaproteobacteria</taxon>
        <taxon>Rhodobacterales</taxon>
        <taxon>Paracoccaceae</taxon>
        <taxon>Boseongicola</taxon>
    </lineage>
</organism>
<name>A0A6B0Y0P7_9RHOB</name>
<feature type="transmembrane region" description="Helical" evidence="7">
    <location>
        <begin position="120"/>
        <end position="141"/>
    </location>
</feature>
<accession>A0A6B0Y0P7</accession>
<evidence type="ECO:0000256" key="6">
    <source>
        <dbReference type="ARBA" id="ARBA00023136"/>
    </source>
</evidence>
<keyword evidence="5 7" id="KW-1133">Transmembrane helix</keyword>
<proteinExistence type="predicted"/>
<sequence>MQSEILNIIAPVFVVAGIGFFLEFRGIGFQSETLTRLATLIGTPSLVFSSLTSTALPSDSLGHIVAISSTAVIVAGALALAALLVLRLHWRTFLSSLSLPNAGNAGLPIVFFAFAEPGLAIGAAFYFVVTLVQYTVVPAVVSGDPGLRKLLRLPLVWSVMAVLLFRITDLPIPTVVADVTALLGGIMIPVMLILLGGALARLKVDDVGTSALLAGARLAIGVATGLTLITVFNLEGVEAGAIFLLSAMPSALITYVIAERYGRSPERVAGLVVSSTVLNFACLPLLITAAIRLAGT</sequence>
<evidence type="ECO:0000256" key="5">
    <source>
        <dbReference type="ARBA" id="ARBA00022989"/>
    </source>
</evidence>
<evidence type="ECO:0000313" key="8">
    <source>
        <dbReference type="EMBL" id="MXY34584.1"/>
    </source>
</evidence>
<keyword evidence="6 7" id="KW-0472">Membrane</keyword>
<keyword evidence="2" id="KW-0813">Transport</keyword>
<dbReference type="GO" id="GO:0055085">
    <property type="term" value="P:transmembrane transport"/>
    <property type="evidence" value="ECO:0007669"/>
    <property type="project" value="InterPro"/>
</dbReference>
<feature type="transmembrane region" description="Helical" evidence="7">
    <location>
        <begin position="150"/>
        <end position="167"/>
    </location>
</feature>
<comment type="subcellular location">
    <subcellularLocation>
        <location evidence="1">Membrane</location>
        <topology evidence="1">Multi-pass membrane protein</topology>
    </subcellularLocation>
</comment>
<feature type="transmembrane region" description="Helical" evidence="7">
    <location>
        <begin position="6"/>
        <end position="25"/>
    </location>
</feature>
<feature type="transmembrane region" description="Helical" evidence="7">
    <location>
        <begin position="212"/>
        <end position="234"/>
    </location>
</feature>
<evidence type="ECO:0000256" key="4">
    <source>
        <dbReference type="ARBA" id="ARBA00022692"/>
    </source>
</evidence>
<feature type="transmembrane region" description="Helical" evidence="7">
    <location>
        <begin position="240"/>
        <end position="258"/>
    </location>
</feature>
<dbReference type="InterPro" id="IPR004776">
    <property type="entry name" value="Mem_transp_PIN-like"/>
</dbReference>
<gene>
    <name evidence="8" type="ORF">F4Y60_10960</name>
</gene>
<protein>
    <submittedName>
        <fullName evidence="8">AEC family transporter</fullName>
    </submittedName>
</protein>
<feature type="transmembrane region" description="Helical" evidence="7">
    <location>
        <begin position="62"/>
        <end position="86"/>
    </location>
</feature>
<dbReference type="Pfam" id="PF03547">
    <property type="entry name" value="Mem_trans"/>
    <property type="match status" value="1"/>
</dbReference>
<reference evidence="8" key="1">
    <citation type="submission" date="2019-09" db="EMBL/GenBank/DDBJ databases">
        <title>Characterisation of the sponge microbiome using genome-centric metagenomics.</title>
        <authorList>
            <person name="Engelberts J.P."/>
            <person name="Robbins S.J."/>
            <person name="De Goeij J.M."/>
            <person name="Aranda M."/>
            <person name="Bell S.C."/>
            <person name="Webster N.S."/>
        </authorList>
    </citation>
    <scope>NUCLEOTIDE SEQUENCE</scope>
    <source>
        <strain evidence="8">SB0664_bin_43</strain>
    </source>
</reference>
<evidence type="ECO:0000256" key="3">
    <source>
        <dbReference type="ARBA" id="ARBA00022475"/>
    </source>
</evidence>
<evidence type="ECO:0000256" key="7">
    <source>
        <dbReference type="SAM" id="Phobius"/>
    </source>
</evidence>
<keyword evidence="4 7" id="KW-0812">Transmembrane</keyword>
<evidence type="ECO:0000256" key="1">
    <source>
        <dbReference type="ARBA" id="ARBA00004141"/>
    </source>
</evidence>
<dbReference type="PANTHER" id="PTHR36838:SF1">
    <property type="entry name" value="SLR1864 PROTEIN"/>
    <property type="match status" value="1"/>
</dbReference>
<dbReference type="EMBL" id="VXRY01000443">
    <property type="protein sequence ID" value="MXY34584.1"/>
    <property type="molecule type" value="Genomic_DNA"/>
</dbReference>
<evidence type="ECO:0000256" key="2">
    <source>
        <dbReference type="ARBA" id="ARBA00022448"/>
    </source>
</evidence>
<dbReference type="PANTHER" id="PTHR36838">
    <property type="entry name" value="AUXIN EFFLUX CARRIER FAMILY PROTEIN"/>
    <property type="match status" value="1"/>
</dbReference>
<dbReference type="GO" id="GO:0016020">
    <property type="term" value="C:membrane"/>
    <property type="evidence" value="ECO:0007669"/>
    <property type="project" value="UniProtKB-SubCell"/>
</dbReference>
<keyword evidence="3" id="KW-1003">Cell membrane</keyword>
<feature type="transmembrane region" description="Helical" evidence="7">
    <location>
        <begin position="270"/>
        <end position="291"/>
    </location>
</feature>
<feature type="transmembrane region" description="Helical" evidence="7">
    <location>
        <begin position="179"/>
        <end position="200"/>
    </location>
</feature>